<dbReference type="EMBL" id="CAJVQB010018056">
    <property type="protein sequence ID" value="CAG8786386.1"/>
    <property type="molecule type" value="Genomic_DNA"/>
</dbReference>
<dbReference type="Gene3D" id="3.80.10.10">
    <property type="entry name" value="Ribonuclease Inhibitor"/>
    <property type="match status" value="1"/>
</dbReference>
<comment type="caution">
    <text evidence="2">The sequence shown here is derived from an EMBL/GenBank/DDBJ whole genome shotgun (WGS) entry which is preliminary data.</text>
</comment>
<evidence type="ECO:0000259" key="1">
    <source>
        <dbReference type="Pfam" id="PF12937"/>
    </source>
</evidence>
<reference evidence="2 3" key="1">
    <citation type="submission" date="2021-06" db="EMBL/GenBank/DDBJ databases">
        <authorList>
            <person name="Kallberg Y."/>
            <person name="Tangrot J."/>
            <person name="Rosling A."/>
        </authorList>
    </citation>
    <scope>NUCLEOTIDE SEQUENCE [LARGE SCALE GENOMIC DNA]</scope>
    <source>
        <strain evidence="2 3">120-4 pot B 10/14</strain>
    </source>
</reference>
<feature type="non-terminal residue" evidence="2">
    <location>
        <position position="1"/>
    </location>
</feature>
<dbReference type="Pfam" id="PF12937">
    <property type="entry name" value="F-box-like"/>
    <property type="match status" value="1"/>
</dbReference>
<name>A0ABN7VPB4_GIGMA</name>
<sequence>TGKSNCLYFIDDGMTALISLVNGLTLKDKNLCEKLPSEILRHVFKIIYEDGLNDRAEMLEDLYTCIQVNKRWCETAMPILWSNIIPSASVINVYMSFFTPDERNELISKGIPFQKISTKSSLTFCYPSFLRVLNLHEFSSAIFHWCLQECRQPISIQYNILLRGLLVILARHCKTLQQLHLDRRLLLDNMHHELWLLLHELTTRNLITSVRKLCLDVRKIINEDCLRLLCEYCRHLVDMTLVEPFWSWDSRIAQLISSQKYLCSFIMKRGKCTDALISALESHTNSLRLIHFRRVDFSKCTSIGTFKSDCKNLEVLIIHGCKYLSGNVREELINASFPKLVELDVNGTDFDGAMVSWNNCVGRRNENQELKFY</sequence>
<gene>
    <name evidence="2" type="ORF">GMARGA_LOCUS20510</name>
</gene>
<evidence type="ECO:0000313" key="3">
    <source>
        <dbReference type="Proteomes" id="UP000789901"/>
    </source>
</evidence>
<proteinExistence type="predicted"/>
<dbReference type="InterPro" id="IPR001810">
    <property type="entry name" value="F-box_dom"/>
</dbReference>
<protein>
    <submittedName>
        <fullName evidence="2">8583_t:CDS:1</fullName>
    </submittedName>
</protein>
<dbReference type="SUPFAM" id="SSF52047">
    <property type="entry name" value="RNI-like"/>
    <property type="match status" value="1"/>
</dbReference>
<organism evidence="2 3">
    <name type="scientific">Gigaspora margarita</name>
    <dbReference type="NCBI Taxonomy" id="4874"/>
    <lineage>
        <taxon>Eukaryota</taxon>
        <taxon>Fungi</taxon>
        <taxon>Fungi incertae sedis</taxon>
        <taxon>Mucoromycota</taxon>
        <taxon>Glomeromycotina</taxon>
        <taxon>Glomeromycetes</taxon>
        <taxon>Diversisporales</taxon>
        <taxon>Gigasporaceae</taxon>
        <taxon>Gigaspora</taxon>
    </lineage>
</organism>
<keyword evidence="3" id="KW-1185">Reference proteome</keyword>
<feature type="domain" description="F-box" evidence="1">
    <location>
        <begin position="33"/>
        <end position="84"/>
    </location>
</feature>
<dbReference type="InterPro" id="IPR032675">
    <property type="entry name" value="LRR_dom_sf"/>
</dbReference>
<dbReference type="Proteomes" id="UP000789901">
    <property type="component" value="Unassembled WGS sequence"/>
</dbReference>
<evidence type="ECO:0000313" key="2">
    <source>
        <dbReference type="EMBL" id="CAG8786386.1"/>
    </source>
</evidence>
<accession>A0ABN7VPB4</accession>